<gene>
    <name evidence="1" type="ORF">FKY71_14745</name>
</gene>
<dbReference type="EMBL" id="VIFK01000239">
    <property type="protein sequence ID" value="TQE98269.1"/>
    <property type="molecule type" value="Genomic_DNA"/>
</dbReference>
<comment type="caution">
    <text evidence="1">The sequence shown here is derived from an EMBL/GenBank/DDBJ whole genome shotgun (WGS) entry which is preliminary data.</text>
</comment>
<reference evidence="1 2" key="1">
    <citation type="submission" date="2019-06" db="EMBL/GenBank/DDBJ databases">
        <title>Metagenome assembled Genome of Spiribacter salinus SL48-SHIP from the microbial mat of Salt Lake 48 (Novosibirsk region, Russia).</title>
        <authorList>
            <person name="Shipova A."/>
            <person name="Rozanov A.S."/>
            <person name="Bryanskaya A.V."/>
            <person name="Peltek S.E."/>
        </authorList>
    </citation>
    <scope>NUCLEOTIDE SEQUENCE [LARGE SCALE GENOMIC DNA]</scope>
    <source>
        <strain evidence="1">SL48-SHIP-2</strain>
    </source>
</reference>
<name>A0A540VNC2_9GAMM</name>
<accession>A0A540VNC2</accession>
<dbReference type="AlphaFoldDB" id="A0A540VNC2"/>
<protein>
    <submittedName>
        <fullName evidence="1">Uncharacterized protein</fullName>
    </submittedName>
</protein>
<sequence>MNEQMEKRNGFTLGEAVKLPCVDAVFEVVDLSDPSIVKIRAPNGRIISAGWRILSRVPTRGAA</sequence>
<evidence type="ECO:0000313" key="1">
    <source>
        <dbReference type="EMBL" id="TQE98269.1"/>
    </source>
</evidence>
<dbReference type="Proteomes" id="UP000315400">
    <property type="component" value="Unassembled WGS sequence"/>
</dbReference>
<evidence type="ECO:0000313" key="2">
    <source>
        <dbReference type="Proteomes" id="UP000315400"/>
    </source>
</evidence>
<organism evidence="1 2">
    <name type="scientific">Spiribacter salinus</name>
    <dbReference type="NCBI Taxonomy" id="1335746"/>
    <lineage>
        <taxon>Bacteria</taxon>
        <taxon>Pseudomonadati</taxon>
        <taxon>Pseudomonadota</taxon>
        <taxon>Gammaproteobacteria</taxon>
        <taxon>Chromatiales</taxon>
        <taxon>Ectothiorhodospiraceae</taxon>
        <taxon>Spiribacter</taxon>
    </lineage>
</organism>
<proteinExistence type="predicted"/>